<proteinExistence type="predicted"/>
<dbReference type="Proteomes" id="UP000484842">
    <property type="component" value="Unassembled WGS sequence"/>
</dbReference>
<evidence type="ECO:0000313" key="1">
    <source>
        <dbReference type="EMBL" id="MPY65471.1"/>
    </source>
</evidence>
<evidence type="ECO:0000313" key="2">
    <source>
        <dbReference type="Proteomes" id="UP000484842"/>
    </source>
</evidence>
<keyword evidence="2" id="KW-1185">Reference proteome</keyword>
<dbReference type="EMBL" id="WBSL01000001">
    <property type="protein sequence ID" value="MPY65471.1"/>
    <property type="molecule type" value="Genomic_DNA"/>
</dbReference>
<sequence length="177" mass="18625">MTTTPIPAPLQTTAPSGDLRIPSLLLAAEAVLAHLHPRAPLRVERVALGETPGVTYALAPDPQALALNRALREEVALVGLARSAMARLLGLSADAGKGPACRDPRALLTAALTDPEELEVLDAQLAVLEARARALLRRSWAEVEVVAAGLRDHGELDAREVAHRVACAQGIRGTLLN</sequence>
<comment type="caution">
    <text evidence="1">The sequence shown here is derived from an EMBL/GenBank/DDBJ whole genome shotgun (WGS) entry which is preliminary data.</text>
</comment>
<name>A0A7X1TQI3_9DEIO</name>
<dbReference type="AlphaFoldDB" id="A0A7X1TQI3"/>
<dbReference type="RefSeq" id="WP_152868497.1">
    <property type="nucleotide sequence ID" value="NZ_WBSL01000001.1"/>
</dbReference>
<protein>
    <submittedName>
        <fullName evidence="1">Uncharacterized protein</fullName>
    </submittedName>
</protein>
<organism evidence="1 2">
    <name type="scientific">Deinococcus terrestris</name>
    <dbReference type="NCBI Taxonomy" id="2651870"/>
    <lineage>
        <taxon>Bacteria</taxon>
        <taxon>Thermotogati</taxon>
        <taxon>Deinococcota</taxon>
        <taxon>Deinococci</taxon>
        <taxon>Deinococcales</taxon>
        <taxon>Deinococcaceae</taxon>
        <taxon>Deinococcus</taxon>
    </lineage>
</organism>
<reference evidence="1 2" key="1">
    <citation type="submission" date="2019-10" db="EMBL/GenBank/DDBJ databases">
        <title>Deinococcus sp. isolated from soil.</title>
        <authorList>
            <person name="Li Y."/>
            <person name="Wang J."/>
        </authorList>
    </citation>
    <scope>NUCLEOTIDE SEQUENCE [LARGE SCALE GENOMIC DNA]</scope>
    <source>
        <strain evidence="1 2">SDU3-2</strain>
    </source>
</reference>
<gene>
    <name evidence="1" type="ORF">F8S09_02030</name>
</gene>
<accession>A0A7X1TQI3</accession>